<evidence type="ECO:0000259" key="7">
    <source>
        <dbReference type="PROSITE" id="PS50850"/>
    </source>
</evidence>
<accession>A0A917FZZ3</accession>
<feature type="transmembrane region" description="Helical" evidence="6">
    <location>
        <begin position="264"/>
        <end position="287"/>
    </location>
</feature>
<feature type="transmembrane region" description="Helical" evidence="6">
    <location>
        <begin position="233"/>
        <end position="252"/>
    </location>
</feature>
<dbReference type="InterPro" id="IPR020846">
    <property type="entry name" value="MFS_dom"/>
</dbReference>
<keyword evidence="5 6" id="KW-0472">Membrane</keyword>
<keyword evidence="2" id="KW-0813">Transport</keyword>
<evidence type="ECO:0000256" key="4">
    <source>
        <dbReference type="ARBA" id="ARBA00022989"/>
    </source>
</evidence>
<feature type="transmembrane region" description="Helical" evidence="6">
    <location>
        <begin position="351"/>
        <end position="373"/>
    </location>
</feature>
<feature type="transmembrane region" description="Helical" evidence="6">
    <location>
        <begin position="12"/>
        <end position="32"/>
    </location>
</feature>
<proteinExistence type="predicted"/>
<feature type="transmembrane region" description="Helical" evidence="6">
    <location>
        <begin position="203"/>
        <end position="227"/>
    </location>
</feature>
<evidence type="ECO:0000256" key="3">
    <source>
        <dbReference type="ARBA" id="ARBA00022692"/>
    </source>
</evidence>
<feature type="transmembrane region" description="Helical" evidence="6">
    <location>
        <begin position="44"/>
        <end position="64"/>
    </location>
</feature>
<reference evidence="8" key="2">
    <citation type="submission" date="2020-09" db="EMBL/GenBank/DDBJ databases">
        <authorList>
            <person name="Sun Q."/>
            <person name="Zhou Y."/>
        </authorList>
    </citation>
    <scope>NUCLEOTIDE SEQUENCE</scope>
    <source>
        <strain evidence="8">CGMCC 1.12987</strain>
    </source>
</reference>
<dbReference type="InterPro" id="IPR052714">
    <property type="entry name" value="MFS_Exporter"/>
</dbReference>
<dbReference type="PROSITE" id="PS00216">
    <property type="entry name" value="SUGAR_TRANSPORT_1"/>
    <property type="match status" value="1"/>
</dbReference>
<keyword evidence="3 6" id="KW-0812">Transmembrane</keyword>
<gene>
    <name evidence="8" type="ORF">GCM10010916_35620</name>
</gene>
<dbReference type="EMBL" id="BMGR01000012">
    <property type="protein sequence ID" value="GGG15587.1"/>
    <property type="molecule type" value="Genomic_DNA"/>
</dbReference>
<keyword evidence="4 6" id="KW-1133">Transmembrane helix</keyword>
<dbReference type="InterPro" id="IPR011701">
    <property type="entry name" value="MFS"/>
</dbReference>
<dbReference type="PROSITE" id="PS50850">
    <property type="entry name" value="MFS"/>
    <property type="match status" value="1"/>
</dbReference>
<feature type="transmembrane region" description="Helical" evidence="6">
    <location>
        <begin position="322"/>
        <end position="345"/>
    </location>
</feature>
<evidence type="ECO:0000313" key="9">
    <source>
        <dbReference type="Proteomes" id="UP000644756"/>
    </source>
</evidence>
<dbReference type="GO" id="GO:0022857">
    <property type="term" value="F:transmembrane transporter activity"/>
    <property type="evidence" value="ECO:0007669"/>
    <property type="project" value="InterPro"/>
</dbReference>
<evidence type="ECO:0000256" key="1">
    <source>
        <dbReference type="ARBA" id="ARBA00004651"/>
    </source>
</evidence>
<feature type="transmembrane region" description="Helical" evidence="6">
    <location>
        <begin position="136"/>
        <end position="156"/>
    </location>
</feature>
<sequence>MLLERLWSKQFVLMTIGNLFLFVAFYMLYPTLPPFIKQMGGNESQVGLAMGAFALSAVFFRPLVGGLLERLGRRPFIVWGLLLFIFAMYMYNWVGGILVLIALRILHGLSWALSTTAMITSITDTIPAARRGEGMGWFSTSTTLAMAIGPMLGIWVTQNHSYSALFLFAVVLSAAALLLTFGAKIPFRPQTGARRIELYEKSVLPLAVSVFFLFIAYGGITTFVPLFASSIQVNPGTFFLTFAATLALSRPLSGKLSDRYGEMVVIVPSLVITICALIVLSLSTGLIGVLVSAVLYGIGFGSAQPAFQSATILLARPDRKGVANATIATANDLGIGLGAIMLGWIPQYSSYQVLFAVSAGSVVVSLLLFTYFVKRLLKNKGESLNVDSLPIESS</sequence>
<reference evidence="8" key="1">
    <citation type="journal article" date="2014" name="Int. J. Syst. Evol. Microbiol.">
        <title>Complete genome sequence of Corynebacterium casei LMG S-19264T (=DSM 44701T), isolated from a smear-ripened cheese.</title>
        <authorList>
            <consortium name="US DOE Joint Genome Institute (JGI-PGF)"/>
            <person name="Walter F."/>
            <person name="Albersmeier A."/>
            <person name="Kalinowski J."/>
            <person name="Ruckert C."/>
        </authorList>
    </citation>
    <scope>NUCLEOTIDE SEQUENCE</scope>
    <source>
        <strain evidence="8">CGMCC 1.12987</strain>
    </source>
</reference>
<dbReference type="Pfam" id="PF07690">
    <property type="entry name" value="MFS_1"/>
    <property type="match status" value="1"/>
</dbReference>
<dbReference type="InterPro" id="IPR036259">
    <property type="entry name" value="MFS_trans_sf"/>
</dbReference>
<evidence type="ECO:0000256" key="2">
    <source>
        <dbReference type="ARBA" id="ARBA00022448"/>
    </source>
</evidence>
<organism evidence="8 9">
    <name type="scientific">Paenibacillus abyssi</name>
    <dbReference type="NCBI Taxonomy" id="1340531"/>
    <lineage>
        <taxon>Bacteria</taxon>
        <taxon>Bacillati</taxon>
        <taxon>Bacillota</taxon>
        <taxon>Bacilli</taxon>
        <taxon>Bacillales</taxon>
        <taxon>Paenibacillaceae</taxon>
        <taxon>Paenibacillus</taxon>
    </lineage>
</organism>
<keyword evidence="9" id="KW-1185">Reference proteome</keyword>
<protein>
    <submittedName>
        <fullName evidence="8">MFS transporter</fullName>
    </submittedName>
</protein>
<dbReference type="PANTHER" id="PTHR23531">
    <property type="entry name" value="QUINOLENE RESISTANCE PROTEIN NORA"/>
    <property type="match status" value="1"/>
</dbReference>
<feature type="domain" description="Major facilitator superfamily (MFS) profile" evidence="7">
    <location>
        <begin position="10"/>
        <end position="377"/>
    </location>
</feature>
<dbReference type="AlphaFoldDB" id="A0A917FZZ3"/>
<comment type="caution">
    <text evidence="8">The sequence shown here is derived from an EMBL/GenBank/DDBJ whole genome shotgun (WGS) entry which is preliminary data.</text>
</comment>
<dbReference type="GO" id="GO:0005886">
    <property type="term" value="C:plasma membrane"/>
    <property type="evidence" value="ECO:0007669"/>
    <property type="project" value="UniProtKB-SubCell"/>
</dbReference>
<comment type="subcellular location">
    <subcellularLocation>
        <location evidence="1">Cell membrane</location>
        <topology evidence="1">Multi-pass membrane protein</topology>
    </subcellularLocation>
</comment>
<dbReference type="SUPFAM" id="SSF103473">
    <property type="entry name" value="MFS general substrate transporter"/>
    <property type="match status" value="1"/>
</dbReference>
<dbReference type="CDD" id="cd17489">
    <property type="entry name" value="MFS_YfcJ_like"/>
    <property type="match status" value="1"/>
</dbReference>
<feature type="transmembrane region" description="Helical" evidence="6">
    <location>
        <begin position="76"/>
        <end position="103"/>
    </location>
</feature>
<evidence type="ECO:0000313" key="8">
    <source>
        <dbReference type="EMBL" id="GGG15587.1"/>
    </source>
</evidence>
<dbReference type="PANTHER" id="PTHR23531:SF2">
    <property type="entry name" value="PERMEASE"/>
    <property type="match status" value="1"/>
</dbReference>
<evidence type="ECO:0000256" key="5">
    <source>
        <dbReference type="ARBA" id="ARBA00023136"/>
    </source>
</evidence>
<feature type="transmembrane region" description="Helical" evidence="6">
    <location>
        <begin position="162"/>
        <end position="182"/>
    </location>
</feature>
<feature type="transmembrane region" description="Helical" evidence="6">
    <location>
        <begin position="109"/>
        <end position="129"/>
    </location>
</feature>
<dbReference type="InterPro" id="IPR005829">
    <property type="entry name" value="Sugar_transporter_CS"/>
</dbReference>
<evidence type="ECO:0000256" key="6">
    <source>
        <dbReference type="SAM" id="Phobius"/>
    </source>
</evidence>
<dbReference type="Gene3D" id="1.20.1250.20">
    <property type="entry name" value="MFS general substrate transporter like domains"/>
    <property type="match status" value="1"/>
</dbReference>
<dbReference type="Proteomes" id="UP000644756">
    <property type="component" value="Unassembled WGS sequence"/>
</dbReference>
<name>A0A917FZZ3_9BACL</name>